<dbReference type="InterPro" id="IPR038717">
    <property type="entry name" value="Tc1-like_DDE_dom"/>
</dbReference>
<dbReference type="AlphaFoldDB" id="A0A397G9Y1"/>
<dbReference type="EMBL" id="PQFF01000521">
    <property type="protein sequence ID" value="RHZ46196.1"/>
    <property type="molecule type" value="Genomic_DNA"/>
</dbReference>
<evidence type="ECO:0000259" key="1">
    <source>
        <dbReference type="Pfam" id="PF13358"/>
    </source>
</evidence>
<sequence>MLDHKWHFQQDNDSKHISCLIDTDIIRETDYVKNELDYIDDKLDYVDSESNCVYSESNYVDSNAKAFLQENFPTVLKWPSNSPDLNPIENLWAIVKSNIEKSQS</sequence>
<dbReference type="Gene3D" id="3.30.420.10">
    <property type="entry name" value="Ribonuclease H-like superfamily/Ribonuclease H"/>
    <property type="match status" value="1"/>
</dbReference>
<name>A0A397G9Y1_9GLOM</name>
<evidence type="ECO:0000313" key="2">
    <source>
        <dbReference type="EMBL" id="RHZ46196.1"/>
    </source>
</evidence>
<evidence type="ECO:0000313" key="3">
    <source>
        <dbReference type="Proteomes" id="UP000266861"/>
    </source>
</evidence>
<protein>
    <recommendedName>
        <fullName evidence="1">Tc1-like transposase DDE domain-containing protein</fullName>
    </recommendedName>
</protein>
<dbReference type="InterPro" id="IPR036397">
    <property type="entry name" value="RNaseH_sf"/>
</dbReference>
<reference evidence="2 3" key="1">
    <citation type="submission" date="2018-08" db="EMBL/GenBank/DDBJ databases">
        <title>Genome and evolution of the arbuscular mycorrhizal fungus Diversispora epigaea (formerly Glomus versiforme) and its bacterial endosymbionts.</title>
        <authorList>
            <person name="Sun X."/>
            <person name="Fei Z."/>
            <person name="Harrison M."/>
        </authorList>
    </citation>
    <scope>NUCLEOTIDE SEQUENCE [LARGE SCALE GENOMIC DNA]</scope>
    <source>
        <strain evidence="2 3">IT104</strain>
    </source>
</reference>
<accession>A0A397G9Y1</accession>
<feature type="domain" description="Tc1-like transposase DDE" evidence="1">
    <location>
        <begin position="74"/>
        <end position="102"/>
    </location>
</feature>
<organism evidence="2 3">
    <name type="scientific">Diversispora epigaea</name>
    <dbReference type="NCBI Taxonomy" id="1348612"/>
    <lineage>
        <taxon>Eukaryota</taxon>
        <taxon>Fungi</taxon>
        <taxon>Fungi incertae sedis</taxon>
        <taxon>Mucoromycota</taxon>
        <taxon>Glomeromycotina</taxon>
        <taxon>Glomeromycetes</taxon>
        <taxon>Diversisporales</taxon>
        <taxon>Diversisporaceae</taxon>
        <taxon>Diversispora</taxon>
    </lineage>
</organism>
<keyword evidence="3" id="KW-1185">Reference proteome</keyword>
<dbReference type="GO" id="GO:0003676">
    <property type="term" value="F:nucleic acid binding"/>
    <property type="evidence" value="ECO:0007669"/>
    <property type="project" value="InterPro"/>
</dbReference>
<dbReference type="OrthoDB" id="2416077at2759"/>
<dbReference type="STRING" id="1348612.A0A397G9Y1"/>
<gene>
    <name evidence="2" type="ORF">Glove_629g8</name>
</gene>
<comment type="caution">
    <text evidence="2">The sequence shown here is derived from an EMBL/GenBank/DDBJ whole genome shotgun (WGS) entry which is preliminary data.</text>
</comment>
<dbReference type="Pfam" id="PF13358">
    <property type="entry name" value="DDE_3"/>
    <property type="match status" value="1"/>
</dbReference>
<dbReference type="Proteomes" id="UP000266861">
    <property type="component" value="Unassembled WGS sequence"/>
</dbReference>
<proteinExistence type="predicted"/>